<name>A0AAD6PBJ8_9ROSI</name>
<gene>
    <name evidence="1" type="ORF">OIU84_025283</name>
</gene>
<accession>A0AAD6PBJ8</accession>
<organism evidence="1 2">
    <name type="scientific">Salix udensis</name>
    <dbReference type="NCBI Taxonomy" id="889485"/>
    <lineage>
        <taxon>Eukaryota</taxon>
        <taxon>Viridiplantae</taxon>
        <taxon>Streptophyta</taxon>
        <taxon>Embryophyta</taxon>
        <taxon>Tracheophyta</taxon>
        <taxon>Spermatophyta</taxon>
        <taxon>Magnoliopsida</taxon>
        <taxon>eudicotyledons</taxon>
        <taxon>Gunneridae</taxon>
        <taxon>Pentapetalae</taxon>
        <taxon>rosids</taxon>
        <taxon>fabids</taxon>
        <taxon>Malpighiales</taxon>
        <taxon>Salicaceae</taxon>
        <taxon>Saliceae</taxon>
        <taxon>Salix</taxon>
    </lineage>
</organism>
<protein>
    <submittedName>
        <fullName evidence="1">Uncharacterized protein</fullName>
    </submittedName>
</protein>
<dbReference type="EMBL" id="JAPFFJ010000006">
    <property type="protein sequence ID" value="KAJ6424467.1"/>
    <property type="molecule type" value="Genomic_DNA"/>
</dbReference>
<reference evidence="1 2" key="1">
    <citation type="journal article" date="2023" name="Int. J. Mol. Sci.">
        <title>De Novo Assembly and Annotation of 11 Diverse Shrub Willow (Salix) Genomes Reveals Novel Gene Organization in Sex-Linked Regions.</title>
        <authorList>
            <person name="Hyden B."/>
            <person name="Feng K."/>
            <person name="Yates T.B."/>
            <person name="Jawdy S."/>
            <person name="Cereghino C."/>
            <person name="Smart L.B."/>
            <person name="Muchero W."/>
        </authorList>
    </citation>
    <scope>NUCLEOTIDE SEQUENCE [LARGE SCALE GENOMIC DNA]</scope>
    <source>
        <tissue evidence="1">Shoot tip</tissue>
    </source>
</reference>
<comment type="caution">
    <text evidence="1">The sequence shown here is derived from an EMBL/GenBank/DDBJ whole genome shotgun (WGS) entry which is preliminary data.</text>
</comment>
<dbReference type="AlphaFoldDB" id="A0AAD6PBJ8"/>
<keyword evidence="2" id="KW-1185">Reference proteome</keyword>
<proteinExistence type="predicted"/>
<sequence length="32" mass="3900">MKIKLEERLARNQQSRLIKSWLQIKGRFLVIC</sequence>
<evidence type="ECO:0000313" key="2">
    <source>
        <dbReference type="Proteomes" id="UP001162972"/>
    </source>
</evidence>
<evidence type="ECO:0000313" key="1">
    <source>
        <dbReference type="EMBL" id="KAJ6424467.1"/>
    </source>
</evidence>
<dbReference type="Proteomes" id="UP001162972">
    <property type="component" value="Chromosome 16"/>
</dbReference>